<keyword evidence="1" id="KW-0472">Membrane</keyword>
<evidence type="ECO:0000256" key="1">
    <source>
        <dbReference type="SAM" id="Phobius"/>
    </source>
</evidence>
<keyword evidence="1" id="KW-0812">Transmembrane</keyword>
<protein>
    <submittedName>
        <fullName evidence="2">Uncharacterized protein</fullName>
    </submittedName>
</protein>
<evidence type="ECO:0000313" key="2">
    <source>
        <dbReference type="EMBL" id="QHU09984.1"/>
    </source>
</evidence>
<dbReference type="AlphaFoldDB" id="A0A6C0K1P0"/>
<reference evidence="2" key="1">
    <citation type="journal article" date="2020" name="Nature">
        <title>Giant virus diversity and host interactions through global metagenomics.</title>
        <authorList>
            <person name="Schulz F."/>
            <person name="Roux S."/>
            <person name="Paez-Espino D."/>
            <person name="Jungbluth S."/>
            <person name="Walsh D.A."/>
            <person name="Denef V.J."/>
            <person name="McMahon K.D."/>
            <person name="Konstantinidis K.T."/>
            <person name="Eloe-Fadrosh E.A."/>
            <person name="Kyrpides N.C."/>
            <person name="Woyke T."/>
        </authorList>
    </citation>
    <scope>NUCLEOTIDE SEQUENCE</scope>
    <source>
        <strain evidence="2">GVMAG-S-1101164-67</strain>
    </source>
</reference>
<feature type="transmembrane region" description="Helical" evidence="1">
    <location>
        <begin position="42"/>
        <end position="65"/>
    </location>
</feature>
<keyword evidence="1" id="KW-1133">Transmembrane helix</keyword>
<accession>A0A6C0K1P0</accession>
<feature type="transmembrane region" description="Helical" evidence="1">
    <location>
        <begin position="5"/>
        <end position="22"/>
    </location>
</feature>
<sequence length="138" mass="15777">MLIRIDLVFSYWVFAWYLAYMAKLTPYNPKWGLVLGIMENTLMLIAFIAFGASFSTIALFLLINLAIKGIPLYTIYNTKTGIKDIYALVGLFALYTLWVYANGGTVAEYVQKTFDSILHGKNETPAMWFITKLRAYFV</sequence>
<proteinExistence type="predicted"/>
<name>A0A6C0K1P0_9ZZZZ</name>
<feature type="transmembrane region" description="Helical" evidence="1">
    <location>
        <begin position="85"/>
        <end position="101"/>
    </location>
</feature>
<organism evidence="2">
    <name type="scientific">viral metagenome</name>
    <dbReference type="NCBI Taxonomy" id="1070528"/>
    <lineage>
        <taxon>unclassified sequences</taxon>
        <taxon>metagenomes</taxon>
        <taxon>organismal metagenomes</taxon>
    </lineage>
</organism>
<dbReference type="EMBL" id="MN740749">
    <property type="protein sequence ID" value="QHU09984.1"/>
    <property type="molecule type" value="Genomic_DNA"/>
</dbReference>